<protein>
    <submittedName>
        <fullName evidence="1">Uncharacterized protein</fullName>
    </submittedName>
</protein>
<reference evidence="1" key="1">
    <citation type="submission" date="2022-02" db="EMBL/GenBank/DDBJ databases">
        <title>Plant Genome Project.</title>
        <authorList>
            <person name="Zhang R.-G."/>
        </authorList>
    </citation>
    <scope>NUCLEOTIDE SEQUENCE</scope>
    <source>
        <strain evidence="1">AT1</strain>
    </source>
</reference>
<gene>
    <name evidence="1" type="ORF">RHMOL_Rhmol08G0158200</name>
</gene>
<name>A0ACC0MPZ4_RHOML</name>
<comment type="caution">
    <text evidence="1">The sequence shown here is derived from an EMBL/GenBank/DDBJ whole genome shotgun (WGS) entry which is preliminary data.</text>
</comment>
<sequence>MLTGAKPIDLLEAEEAAEESSNSTQGLDSFIQDSVSLSQNKDLHPLNPNVQAQCHEAQQANRTIQLRQQEEVKRNIMLLNSLVVIDSNCNLRAS</sequence>
<organism evidence="1 2">
    <name type="scientific">Rhododendron molle</name>
    <name type="common">Chinese azalea</name>
    <name type="synonym">Azalea mollis</name>
    <dbReference type="NCBI Taxonomy" id="49168"/>
    <lineage>
        <taxon>Eukaryota</taxon>
        <taxon>Viridiplantae</taxon>
        <taxon>Streptophyta</taxon>
        <taxon>Embryophyta</taxon>
        <taxon>Tracheophyta</taxon>
        <taxon>Spermatophyta</taxon>
        <taxon>Magnoliopsida</taxon>
        <taxon>eudicotyledons</taxon>
        <taxon>Gunneridae</taxon>
        <taxon>Pentapetalae</taxon>
        <taxon>asterids</taxon>
        <taxon>Ericales</taxon>
        <taxon>Ericaceae</taxon>
        <taxon>Ericoideae</taxon>
        <taxon>Rhodoreae</taxon>
        <taxon>Rhododendron</taxon>
    </lineage>
</organism>
<dbReference type="EMBL" id="CM046395">
    <property type="protein sequence ID" value="KAI8542689.1"/>
    <property type="molecule type" value="Genomic_DNA"/>
</dbReference>
<accession>A0ACC0MPZ4</accession>
<evidence type="ECO:0000313" key="2">
    <source>
        <dbReference type="Proteomes" id="UP001062846"/>
    </source>
</evidence>
<keyword evidence="2" id="KW-1185">Reference proteome</keyword>
<dbReference type="Proteomes" id="UP001062846">
    <property type="component" value="Chromosome 8"/>
</dbReference>
<evidence type="ECO:0000313" key="1">
    <source>
        <dbReference type="EMBL" id="KAI8542689.1"/>
    </source>
</evidence>
<proteinExistence type="predicted"/>